<dbReference type="InterPro" id="IPR048304">
    <property type="entry name" value="UbiD_Rift_dom"/>
</dbReference>
<evidence type="ECO:0000259" key="4">
    <source>
        <dbReference type="Pfam" id="PF20696"/>
    </source>
</evidence>
<evidence type="ECO:0000259" key="2">
    <source>
        <dbReference type="Pfam" id="PF01977"/>
    </source>
</evidence>
<dbReference type="PANTHER" id="PTHR30108">
    <property type="entry name" value="3-OCTAPRENYL-4-HYDROXYBENZOATE CARBOXY-LYASE-RELATED"/>
    <property type="match status" value="1"/>
</dbReference>
<proteinExistence type="inferred from homology"/>
<feature type="domain" description="3-octaprenyl-4-hydroxybenzoate carboxy-lyase-like C-terminal" evidence="4">
    <location>
        <begin position="329"/>
        <end position="451"/>
    </location>
</feature>
<dbReference type="SUPFAM" id="SSF143968">
    <property type="entry name" value="UbiD C-terminal domain-like"/>
    <property type="match status" value="1"/>
</dbReference>
<dbReference type="InterPro" id="IPR049381">
    <property type="entry name" value="UbiD-like_C"/>
</dbReference>
<dbReference type="PANTHER" id="PTHR30108:SF17">
    <property type="entry name" value="FERULIC ACID DECARBOXYLASE 1"/>
    <property type="match status" value="1"/>
</dbReference>
<dbReference type="GO" id="GO:0006744">
    <property type="term" value="P:ubiquinone biosynthetic process"/>
    <property type="evidence" value="ECO:0007669"/>
    <property type="project" value="TreeGrafter"/>
</dbReference>
<dbReference type="GO" id="GO:0005829">
    <property type="term" value="C:cytosol"/>
    <property type="evidence" value="ECO:0007669"/>
    <property type="project" value="TreeGrafter"/>
</dbReference>
<dbReference type="OrthoDB" id="9809841at2"/>
<evidence type="ECO:0000313" key="6">
    <source>
        <dbReference type="Proteomes" id="UP000006055"/>
    </source>
</evidence>
<dbReference type="Pfam" id="PF20696">
    <property type="entry name" value="UbiD_C"/>
    <property type="match status" value="1"/>
</dbReference>
<dbReference type="STRING" id="706587.Desti_0324"/>
<dbReference type="Pfam" id="PF01977">
    <property type="entry name" value="UbiD"/>
    <property type="match status" value="1"/>
</dbReference>
<evidence type="ECO:0000313" key="5">
    <source>
        <dbReference type="EMBL" id="AFM23063.1"/>
    </source>
</evidence>
<protein>
    <submittedName>
        <fullName evidence="5">3-octaprenyl-4hydroxybenzoate decarboxylase</fullName>
        <ecNumber evidence="5">4.1.1.-</ecNumber>
    </submittedName>
</protein>
<sequence length="487" mass="54186">MVFQDLREFISYLEQTNQLVRISTAVDRDLEITEIADRIMKGPADRNKAILFENVEGFPIPVAINLFGSESRMAAGLNVNTLDDLNHKLTHLIDLKVPKGLRSVLARGADILTALKSVGLKPKMVRSAPCQEVVITKNPSLDILPVLKCWPKDAGRFITLMQVITRDPVTKIRNVGMYRLQVLGPDRLAMHWQEHKGGAEHERKAQEEGITQIPAAVVLGGDPASMWAASAPMPPDLDEYLLAGWLRGKPVEFVNCVSQPLEVPANAEIVIEGYVDLTEYADEGPFGDHTGYYTPKGSFPVFRVTAITHRENSIYPATVVGIPPMEDVYMGKATERLFLPLIKLFLPEVVDYHMPPAGVFHNLVLVKIKKKYPGHARKVMFAIWGMGLLMLSKAIVVLDDWVDVHNLYEVAWQTLGNVDWERDILVVHGAVDQLDHASSKQSYGAKIGIDATAKTNEDGYSASWPEVVQMSPEIKSLVDKKWKDLGL</sequence>
<reference evidence="6" key="1">
    <citation type="submission" date="2012-06" db="EMBL/GenBank/DDBJ databases">
        <title>Complete sequence of chromosome of Desulfomonile tiedjei DSM 6799.</title>
        <authorList>
            <person name="Lucas S."/>
            <person name="Copeland A."/>
            <person name="Lapidus A."/>
            <person name="Glavina del Rio T."/>
            <person name="Dalin E."/>
            <person name="Tice H."/>
            <person name="Bruce D."/>
            <person name="Goodwin L."/>
            <person name="Pitluck S."/>
            <person name="Peters L."/>
            <person name="Ovchinnikova G."/>
            <person name="Zeytun A."/>
            <person name="Lu M."/>
            <person name="Kyrpides N."/>
            <person name="Mavromatis K."/>
            <person name="Ivanova N."/>
            <person name="Brettin T."/>
            <person name="Detter J.C."/>
            <person name="Han C."/>
            <person name="Larimer F."/>
            <person name="Land M."/>
            <person name="Hauser L."/>
            <person name="Markowitz V."/>
            <person name="Cheng J.-F."/>
            <person name="Hugenholtz P."/>
            <person name="Woyke T."/>
            <person name="Wu D."/>
            <person name="Spring S."/>
            <person name="Schroeder M."/>
            <person name="Brambilla E."/>
            <person name="Klenk H.-P."/>
            <person name="Eisen J.A."/>
        </authorList>
    </citation>
    <scope>NUCLEOTIDE SEQUENCE [LARGE SCALE GENOMIC DNA]</scope>
    <source>
        <strain evidence="6">ATCC 49306 / DSM 6799 / DCB-1</strain>
    </source>
</reference>
<dbReference type="NCBIfam" id="TIGR00148">
    <property type="entry name" value="UbiD family decarboxylase"/>
    <property type="match status" value="1"/>
</dbReference>
<dbReference type="InterPro" id="IPR022390">
    <property type="entry name" value="HBDC"/>
</dbReference>
<dbReference type="InterPro" id="IPR002830">
    <property type="entry name" value="UbiD"/>
</dbReference>
<dbReference type="GO" id="GO:0008694">
    <property type="term" value="F:4-hydroxy-3-polyprenylbenzoate decarboxylase activity"/>
    <property type="evidence" value="ECO:0007669"/>
    <property type="project" value="TreeGrafter"/>
</dbReference>
<dbReference type="Gene3D" id="3.40.1670.10">
    <property type="entry name" value="UbiD C-terminal domain-like"/>
    <property type="match status" value="1"/>
</dbReference>
<organism evidence="5 6">
    <name type="scientific">Desulfomonile tiedjei (strain ATCC 49306 / DSM 6799 / DCB-1)</name>
    <dbReference type="NCBI Taxonomy" id="706587"/>
    <lineage>
        <taxon>Bacteria</taxon>
        <taxon>Pseudomonadati</taxon>
        <taxon>Thermodesulfobacteriota</taxon>
        <taxon>Desulfomonilia</taxon>
        <taxon>Desulfomonilales</taxon>
        <taxon>Desulfomonilaceae</taxon>
        <taxon>Desulfomonile</taxon>
    </lineage>
</organism>
<keyword evidence="5" id="KW-0456">Lyase</keyword>
<evidence type="ECO:0000259" key="3">
    <source>
        <dbReference type="Pfam" id="PF20695"/>
    </source>
</evidence>
<dbReference type="SUPFAM" id="SSF50475">
    <property type="entry name" value="FMN-binding split barrel"/>
    <property type="match status" value="1"/>
</dbReference>
<dbReference type="NCBIfam" id="TIGR03701">
    <property type="entry name" value="mena_SCO4490"/>
    <property type="match status" value="1"/>
</dbReference>
<name>I4C0H2_DESTA</name>
<feature type="domain" description="3-octaprenyl-4-hydroxybenzoate carboxy-lyase-like Rift-related" evidence="2">
    <location>
        <begin position="125"/>
        <end position="323"/>
    </location>
</feature>
<feature type="domain" description="3-octaprenyl-4-hydroxybenzoate carboxy-lyase-like N-terminal" evidence="3">
    <location>
        <begin position="10"/>
        <end position="85"/>
    </location>
</feature>
<dbReference type="InterPro" id="IPR049383">
    <property type="entry name" value="UbiD-like_N"/>
</dbReference>
<comment type="similarity">
    <text evidence="1">Belongs to the UbiD family.</text>
</comment>
<dbReference type="HOGENOM" id="CLU_023348_4_1_7"/>
<evidence type="ECO:0000256" key="1">
    <source>
        <dbReference type="ARBA" id="ARBA00010021"/>
    </source>
</evidence>
<dbReference type="PATRIC" id="fig|706587.4.peg.367"/>
<dbReference type="AlphaFoldDB" id="I4C0H2"/>
<dbReference type="eggNOG" id="COG0043">
    <property type="taxonomic scope" value="Bacteria"/>
</dbReference>
<dbReference type="EC" id="4.1.1.-" evidence="5"/>
<dbReference type="RefSeq" id="WP_014808222.1">
    <property type="nucleotide sequence ID" value="NC_018025.1"/>
</dbReference>
<accession>I4C0H2</accession>
<dbReference type="EMBL" id="CP003360">
    <property type="protein sequence ID" value="AFM23063.1"/>
    <property type="molecule type" value="Genomic_DNA"/>
</dbReference>
<dbReference type="Pfam" id="PF20695">
    <property type="entry name" value="UbiD_N"/>
    <property type="match status" value="1"/>
</dbReference>
<gene>
    <name evidence="5" type="ordered locus">Desti_0324</name>
</gene>
<dbReference type="Proteomes" id="UP000006055">
    <property type="component" value="Chromosome"/>
</dbReference>
<keyword evidence="6" id="KW-1185">Reference proteome</keyword>
<dbReference type="KEGG" id="dti:Desti_0324"/>